<keyword evidence="1" id="KW-1133">Transmembrane helix</keyword>
<organism evidence="3 4">
    <name type="scientific">Stagnihabitans tardus</name>
    <dbReference type="NCBI Taxonomy" id="2699202"/>
    <lineage>
        <taxon>Bacteria</taxon>
        <taxon>Pseudomonadati</taxon>
        <taxon>Pseudomonadota</taxon>
        <taxon>Alphaproteobacteria</taxon>
        <taxon>Rhodobacterales</taxon>
        <taxon>Paracoccaceae</taxon>
        <taxon>Stagnihabitans</taxon>
    </lineage>
</organism>
<accession>A0AAE4Y867</accession>
<reference evidence="3" key="1">
    <citation type="submission" date="2020-01" db="EMBL/GenBank/DDBJ databases">
        <authorList>
            <person name="Chen W.-M."/>
        </authorList>
    </citation>
    <scope>NUCLEOTIDE SEQUENCE</scope>
    <source>
        <strain evidence="3">CYK-10</strain>
    </source>
</reference>
<keyword evidence="4" id="KW-1185">Reference proteome</keyword>
<keyword evidence="2" id="KW-0732">Signal</keyword>
<feature type="signal peptide" evidence="2">
    <location>
        <begin position="1"/>
        <end position="19"/>
    </location>
</feature>
<keyword evidence="1" id="KW-0472">Membrane</keyword>
<evidence type="ECO:0000313" key="3">
    <source>
        <dbReference type="EMBL" id="NBZ87706.1"/>
    </source>
</evidence>
<dbReference type="Proteomes" id="UP001193501">
    <property type="component" value="Unassembled WGS sequence"/>
</dbReference>
<evidence type="ECO:0008006" key="5">
    <source>
        <dbReference type="Google" id="ProtNLM"/>
    </source>
</evidence>
<evidence type="ECO:0000256" key="1">
    <source>
        <dbReference type="SAM" id="Phobius"/>
    </source>
</evidence>
<feature type="transmembrane region" description="Helical" evidence="1">
    <location>
        <begin position="29"/>
        <end position="49"/>
    </location>
</feature>
<sequence length="55" mass="5528">MKSVLAALGLVAATLPAHASLIPVNVPEISALDGAAALAVVAAVVLLVWERRRAA</sequence>
<feature type="chain" id="PRO_5042194174" description="VPEID-CTERM protein sorting domain-containing protein" evidence="2">
    <location>
        <begin position="20"/>
        <end position="55"/>
    </location>
</feature>
<evidence type="ECO:0000256" key="2">
    <source>
        <dbReference type="SAM" id="SignalP"/>
    </source>
</evidence>
<dbReference type="RefSeq" id="WP_168774519.1">
    <property type="nucleotide sequence ID" value="NZ_JAABNR010000007.1"/>
</dbReference>
<proteinExistence type="predicted"/>
<dbReference type="AlphaFoldDB" id="A0AAE4Y867"/>
<evidence type="ECO:0000313" key="4">
    <source>
        <dbReference type="Proteomes" id="UP001193501"/>
    </source>
</evidence>
<dbReference type="EMBL" id="JAABNR010000007">
    <property type="protein sequence ID" value="NBZ87706.1"/>
    <property type="molecule type" value="Genomic_DNA"/>
</dbReference>
<name>A0AAE4Y867_9RHOB</name>
<protein>
    <recommendedName>
        <fullName evidence="5">VPEID-CTERM protein sorting domain-containing protein</fullName>
    </recommendedName>
</protein>
<comment type="caution">
    <text evidence="3">The sequence shown here is derived from an EMBL/GenBank/DDBJ whole genome shotgun (WGS) entry which is preliminary data.</text>
</comment>
<gene>
    <name evidence="3" type="ORF">GV832_08960</name>
</gene>
<keyword evidence="1" id="KW-0812">Transmembrane</keyword>